<evidence type="ECO:0000256" key="1">
    <source>
        <dbReference type="SAM" id="Phobius"/>
    </source>
</evidence>
<dbReference type="AlphaFoldDB" id="A0A7R9IN07"/>
<accession>A0A7R9IN07</accession>
<organism evidence="2">
    <name type="scientific">Timema tahoe</name>
    <dbReference type="NCBI Taxonomy" id="61484"/>
    <lineage>
        <taxon>Eukaryota</taxon>
        <taxon>Metazoa</taxon>
        <taxon>Ecdysozoa</taxon>
        <taxon>Arthropoda</taxon>
        <taxon>Hexapoda</taxon>
        <taxon>Insecta</taxon>
        <taxon>Pterygota</taxon>
        <taxon>Neoptera</taxon>
        <taxon>Polyneoptera</taxon>
        <taxon>Phasmatodea</taxon>
        <taxon>Timematodea</taxon>
        <taxon>Timematoidea</taxon>
        <taxon>Timematidae</taxon>
        <taxon>Timema</taxon>
    </lineage>
</organism>
<gene>
    <name evidence="2" type="ORF">TTEB3V08_LOCUS9172</name>
</gene>
<feature type="transmembrane region" description="Helical" evidence="1">
    <location>
        <begin position="35"/>
        <end position="54"/>
    </location>
</feature>
<keyword evidence="1" id="KW-1133">Transmembrane helix</keyword>
<name>A0A7R9IN07_9NEOP</name>
<feature type="transmembrane region" description="Helical" evidence="1">
    <location>
        <begin position="66"/>
        <end position="86"/>
    </location>
</feature>
<dbReference type="EMBL" id="OE004563">
    <property type="protein sequence ID" value="CAD7461260.1"/>
    <property type="molecule type" value="Genomic_DNA"/>
</dbReference>
<evidence type="ECO:0000313" key="2">
    <source>
        <dbReference type="EMBL" id="CAD7461260.1"/>
    </source>
</evidence>
<keyword evidence="1" id="KW-0812">Transmembrane</keyword>
<keyword evidence="1" id="KW-0472">Membrane</keyword>
<protein>
    <submittedName>
        <fullName evidence="2">Uncharacterized protein</fullName>
    </submittedName>
</protein>
<reference evidence="2" key="1">
    <citation type="submission" date="2020-11" db="EMBL/GenBank/DDBJ databases">
        <authorList>
            <person name="Tran Van P."/>
        </authorList>
    </citation>
    <scope>NUCLEOTIDE SEQUENCE</scope>
</reference>
<proteinExistence type="predicted"/>
<sequence length="178" mass="20852">MVISRTGSKKWSTVLFYHYHISVNMWIFRTGSKTWSTVLFYLPHLYHISVNMVISRTGSKKWSTVLFYLPHLYYIIVNMWIFRTVVKEGFGNKINLSRDRGLNHGSPEHKSDTLILDHQLLADFGQVRGGAQRIREKKRDIEGSVTGCVVLRDRQMFQRKRQLIDSPTVPPVRHLLRP</sequence>